<evidence type="ECO:0000313" key="1">
    <source>
        <dbReference type="EMBL" id="RKS97894.1"/>
    </source>
</evidence>
<accession>A0A495SDD1</accession>
<sequence length="145" mass="16377">MNPSKYLIFVLLFSLSSCNYIMDEVYRDKEEENYTTPYMGKWQGSYTGDENGTLTLNVNKNGSIEVILSSGNFQETFYVSLLGGGSGSIYSNSGSATGFILYGNFGIQIRDMDKRRPERKLECSEKLNIILLRFLLYGGRNLSLK</sequence>
<name>A0A495SDD1_9FLAO</name>
<dbReference type="EMBL" id="RBXB01000002">
    <property type="protein sequence ID" value="RKS97894.1"/>
    <property type="molecule type" value="Genomic_DNA"/>
</dbReference>
<proteinExistence type="predicted"/>
<keyword evidence="2" id="KW-1185">Reference proteome</keyword>
<dbReference type="AlphaFoldDB" id="A0A495SDD1"/>
<dbReference type="PROSITE" id="PS51257">
    <property type="entry name" value="PROKAR_LIPOPROTEIN"/>
    <property type="match status" value="1"/>
</dbReference>
<protein>
    <submittedName>
        <fullName evidence="1">Uncharacterized protein</fullName>
    </submittedName>
</protein>
<evidence type="ECO:0000313" key="2">
    <source>
        <dbReference type="Proteomes" id="UP000272428"/>
    </source>
</evidence>
<organism evidence="1 2">
    <name type="scientific">Chryseobacterium defluvii</name>
    <dbReference type="NCBI Taxonomy" id="160396"/>
    <lineage>
        <taxon>Bacteria</taxon>
        <taxon>Pseudomonadati</taxon>
        <taxon>Bacteroidota</taxon>
        <taxon>Flavobacteriia</taxon>
        <taxon>Flavobacteriales</taxon>
        <taxon>Weeksellaceae</taxon>
        <taxon>Chryseobacterium group</taxon>
        <taxon>Chryseobacterium</taxon>
    </lineage>
</organism>
<dbReference type="Proteomes" id="UP000272428">
    <property type="component" value="Unassembled WGS sequence"/>
</dbReference>
<gene>
    <name evidence="1" type="ORF">BCF58_2028</name>
</gene>
<comment type="caution">
    <text evidence="1">The sequence shown here is derived from an EMBL/GenBank/DDBJ whole genome shotgun (WGS) entry which is preliminary data.</text>
</comment>
<reference evidence="1 2" key="1">
    <citation type="submission" date="2018-10" db="EMBL/GenBank/DDBJ databases">
        <title>Genomic Encyclopedia of Archaeal and Bacterial Type Strains, Phase II (KMG-II): from individual species to whole genera.</title>
        <authorList>
            <person name="Goeker M."/>
        </authorList>
    </citation>
    <scope>NUCLEOTIDE SEQUENCE [LARGE SCALE GENOMIC DNA]</scope>
    <source>
        <strain evidence="1 2">DSM 14219</strain>
    </source>
</reference>